<dbReference type="SUPFAM" id="SSF109604">
    <property type="entry name" value="HD-domain/PDEase-like"/>
    <property type="match status" value="1"/>
</dbReference>
<protein>
    <recommendedName>
        <fullName evidence="1">HD/PDEase domain-containing protein</fullName>
    </recommendedName>
</protein>
<dbReference type="Gene3D" id="1.10.3210.10">
    <property type="entry name" value="Hypothetical protein af1432"/>
    <property type="match status" value="1"/>
</dbReference>
<dbReference type="RefSeq" id="WP_221239656.1">
    <property type="nucleotide sequence ID" value="NZ_JACHIA010000002.1"/>
</dbReference>
<gene>
    <name evidence="2" type="ORF">HNQ61_001117</name>
</gene>
<dbReference type="PANTHER" id="PTHR40517">
    <property type="entry name" value="METAL-DEPENDENT PHOSPHOHYDROLASE, HD SUPERFAMILY-RELATED"/>
    <property type="match status" value="1"/>
</dbReference>
<dbReference type="EMBL" id="JACHIA010000002">
    <property type="protein sequence ID" value="MBB6069502.1"/>
    <property type="molecule type" value="Genomic_DNA"/>
</dbReference>
<comment type="caution">
    <text evidence="2">The sequence shown here is derived from an EMBL/GenBank/DDBJ whole genome shotgun (WGS) entry which is preliminary data.</text>
</comment>
<reference evidence="2 3" key="1">
    <citation type="submission" date="2020-08" db="EMBL/GenBank/DDBJ databases">
        <title>Genomic Encyclopedia of Type Strains, Phase IV (KMG-IV): sequencing the most valuable type-strain genomes for metagenomic binning, comparative biology and taxonomic classification.</title>
        <authorList>
            <person name="Goeker M."/>
        </authorList>
    </citation>
    <scope>NUCLEOTIDE SEQUENCE [LARGE SCALE GENOMIC DNA]</scope>
    <source>
        <strain evidence="2 3">DSM 29007</strain>
    </source>
</reference>
<evidence type="ECO:0000259" key="1">
    <source>
        <dbReference type="SMART" id="SM00471"/>
    </source>
</evidence>
<dbReference type="SMART" id="SM00471">
    <property type="entry name" value="HDc"/>
    <property type="match status" value="1"/>
</dbReference>
<dbReference type="InterPro" id="IPR039967">
    <property type="entry name" value="MJ1020-like"/>
</dbReference>
<dbReference type="InterPro" id="IPR003607">
    <property type="entry name" value="HD/PDEase_dom"/>
</dbReference>
<name>A0A841GQ19_9BACT</name>
<dbReference type="Pfam" id="PF01966">
    <property type="entry name" value="HD"/>
    <property type="match status" value="1"/>
</dbReference>
<dbReference type="InterPro" id="IPR006674">
    <property type="entry name" value="HD_domain"/>
</dbReference>
<feature type="domain" description="HD/PDEase" evidence="1">
    <location>
        <begin position="72"/>
        <end position="207"/>
    </location>
</feature>
<dbReference type="AlphaFoldDB" id="A0A841GQ19"/>
<dbReference type="PANTHER" id="PTHR40517:SF1">
    <property type="entry name" value="METAL-DEPENDENT PHOSPHOHYDROLASE, HD SUPERFAMILY-RELATED"/>
    <property type="match status" value="1"/>
</dbReference>
<evidence type="ECO:0000313" key="3">
    <source>
        <dbReference type="Proteomes" id="UP000582837"/>
    </source>
</evidence>
<proteinExistence type="predicted"/>
<sequence length="288" mass="31771">MAITDVTEAAAWDPRASFGRTVQERMAHRLMLNVPSRGNPKVEKLIERINADDEMYALWLAANVNAVERLQMTDHGPVHVKIVMNIAVKLLRVLTESGVEPNVVTNYGMGTDDAEVIVLLASLLHDVGMSVHRKDHEEFSLFVAQPKIRELLEGIYDRATATVIRSEILHAIIGHRSGGAPLTLEAGIVRVADALDMAKGRSRISMGIEGTMSIHSISAAAIEAVHIEHGVEKPLRIRVEMSNSAGIFQLDQLFREKLKGSGLEKHVEVEALIEGEAEKRLIQTAYRL</sequence>
<organism evidence="2 3">
    <name type="scientific">Longimicrobium terrae</name>
    <dbReference type="NCBI Taxonomy" id="1639882"/>
    <lineage>
        <taxon>Bacteria</taxon>
        <taxon>Pseudomonadati</taxon>
        <taxon>Gemmatimonadota</taxon>
        <taxon>Longimicrobiia</taxon>
        <taxon>Longimicrobiales</taxon>
        <taxon>Longimicrobiaceae</taxon>
        <taxon>Longimicrobium</taxon>
    </lineage>
</organism>
<keyword evidence="3" id="KW-1185">Reference proteome</keyword>
<dbReference type="Proteomes" id="UP000582837">
    <property type="component" value="Unassembled WGS sequence"/>
</dbReference>
<accession>A0A841GQ19</accession>
<evidence type="ECO:0000313" key="2">
    <source>
        <dbReference type="EMBL" id="MBB6069502.1"/>
    </source>
</evidence>
<dbReference type="CDD" id="cd00077">
    <property type="entry name" value="HDc"/>
    <property type="match status" value="1"/>
</dbReference>